<dbReference type="Pfam" id="PF00106">
    <property type="entry name" value="adh_short"/>
    <property type="match status" value="1"/>
</dbReference>
<dbReference type="OrthoDB" id="191139at2759"/>
<dbReference type="PRINTS" id="PR00081">
    <property type="entry name" value="GDHRDH"/>
</dbReference>
<dbReference type="PRINTS" id="PR00080">
    <property type="entry name" value="SDRFAMILY"/>
</dbReference>
<proteinExistence type="inferred from homology"/>
<evidence type="ECO:0000256" key="1">
    <source>
        <dbReference type="ARBA" id="ARBA00023002"/>
    </source>
</evidence>
<name>A0A0T6BEM1_9SCAR</name>
<keyword evidence="4" id="KW-1185">Reference proteome</keyword>
<dbReference type="EMBL" id="LJIG01001154">
    <property type="protein sequence ID" value="KRT85786.1"/>
    <property type="molecule type" value="Genomic_DNA"/>
</dbReference>
<dbReference type="InterPro" id="IPR036291">
    <property type="entry name" value="NAD(P)-bd_dom_sf"/>
</dbReference>
<dbReference type="Proteomes" id="UP000051574">
    <property type="component" value="Unassembled WGS sequence"/>
</dbReference>
<dbReference type="InterPro" id="IPR002347">
    <property type="entry name" value="SDR_fam"/>
</dbReference>
<comment type="similarity">
    <text evidence="2">Belongs to the short-chain dehydrogenases/reductases (SDR) family.</text>
</comment>
<comment type="caution">
    <text evidence="3">The sequence shown here is derived from an EMBL/GenBank/DDBJ whole genome shotgun (WGS) entry which is preliminary data.</text>
</comment>
<dbReference type="AlphaFoldDB" id="A0A0T6BEM1"/>
<organism evidence="3 4">
    <name type="scientific">Oryctes borbonicus</name>
    <dbReference type="NCBI Taxonomy" id="1629725"/>
    <lineage>
        <taxon>Eukaryota</taxon>
        <taxon>Metazoa</taxon>
        <taxon>Ecdysozoa</taxon>
        <taxon>Arthropoda</taxon>
        <taxon>Hexapoda</taxon>
        <taxon>Insecta</taxon>
        <taxon>Pterygota</taxon>
        <taxon>Neoptera</taxon>
        <taxon>Endopterygota</taxon>
        <taxon>Coleoptera</taxon>
        <taxon>Polyphaga</taxon>
        <taxon>Scarabaeiformia</taxon>
        <taxon>Scarabaeidae</taxon>
        <taxon>Dynastinae</taxon>
        <taxon>Oryctes</taxon>
    </lineage>
</organism>
<sequence>MVLYSERSTVRLDGKTAIITGCNTGIGKETAKDLYKRGAYVVMACRNVEKAEEAAKDIIDSCKDLENLGKLAVVELNLCSLKSVKDCCNKLVQKHERIDLLINNAGIMMCPFEKTEDGFEIQFGTNHLAHFYLTLLLLPTIIKSAPARIVNVSSALHGGKNGRLSNFRLYYSPFFIVTGNMEFNDLNWEKRDYSSLYAYQQSKQANILFTKELNRRLKEANIEGVSVYTLHPGAIATDLQRHVGTTYGKGVSYMFQGMRKCFFKTPIQGAQTTIY</sequence>
<evidence type="ECO:0000313" key="4">
    <source>
        <dbReference type="Proteomes" id="UP000051574"/>
    </source>
</evidence>
<protein>
    <submittedName>
        <fullName evidence="3">Dehydrogenase</fullName>
    </submittedName>
</protein>
<accession>A0A0T6BEM1</accession>
<gene>
    <name evidence="3" type="ORF">AMK59_2402</name>
</gene>
<dbReference type="SUPFAM" id="SSF51735">
    <property type="entry name" value="NAD(P)-binding Rossmann-fold domains"/>
    <property type="match status" value="1"/>
</dbReference>
<dbReference type="Gene3D" id="3.40.50.720">
    <property type="entry name" value="NAD(P)-binding Rossmann-like Domain"/>
    <property type="match status" value="1"/>
</dbReference>
<dbReference type="PANTHER" id="PTHR43157">
    <property type="entry name" value="PHOSPHATIDYLINOSITOL-GLYCAN BIOSYNTHESIS CLASS F PROTEIN-RELATED"/>
    <property type="match status" value="1"/>
</dbReference>
<keyword evidence="1" id="KW-0560">Oxidoreductase</keyword>
<dbReference type="PANTHER" id="PTHR43157:SF73">
    <property type="entry name" value="WW DOMAIN-CONTAINING OXIDOREDUCTASE-LIKE PROTEIN"/>
    <property type="match status" value="1"/>
</dbReference>
<dbReference type="GO" id="GO:0016491">
    <property type="term" value="F:oxidoreductase activity"/>
    <property type="evidence" value="ECO:0007669"/>
    <property type="project" value="UniProtKB-KW"/>
</dbReference>
<feature type="non-terminal residue" evidence="3">
    <location>
        <position position="275"/>
    </location>
</feature>
<evidence type="ECO:0000256" key="2">
    <source>
        <dbReference type="RuleBase" id="RU000363"/>
    </source>
</evidence>
<reference evidence="3 4" key="1">
    <citation type="submission" date="2015-09" db="EMBL/GenBank/DDBJ databases">
        <title>Draft genome of the scarab beetle Oryctes borbonicus.</title>
        <authorList>
            <person name="Meyer J.M."/>
            <person name="Markov G.V."/>
            <person name="Baskaran P."/>
            <person name="Herrmann M."/>
            <person name="Sommer R.J."/>
            <person name="Roedelsperger C."/>
        </authorList>
    </citation>
    <scope>NUCLEOTIDE SEQUENCE [LARGE SCALE GENOMIC DNA]</scope>
    <source>
        <strain evidence="3">OB123</strain>
        <tissue evidence="3">Whole animal</tissue>
    </source>
</reference>
<evidence type="ECO:0000313" key="3">
    <source>
        <dbReference type="EMBL" id="KRT85786.1"/>
    </source>
</evidence>